<sequence length="67" mass="8022">MALKRRRREGEWDGWGSFEGVEMNWKQFINRIVVGKMKRLSDDDGKQVRVGVNKKISQVLNHYRKFL</sequence>
<keyword evidence="3" id="KW-1185">Reference proteome</keyword>
<dbReference type="GeneID" id="8236861"/>
<gene>
    <name evidence="2" type="primary">8236861</name>
    <name evidence="1" type="ORF">Phum_PHUM598290</name>
</gene>
<dbReference type="CTD" id="8236861"/>
<dbReference type="RefSeq" id="XP_002432709.1">
    <property type="nucleotide sequence ID" value="XM_002432664.1"/>
</dbReference>
<reference evidence="1" key="2">
    <citation type="submission" date="2007-04" db="EMBL/GenBank/DDBJ databases">
        <title>The genome of the human body louse.</title>
        <authorList>
            <consortium name="The Human Body Louse Genome Consortium"/>
            <person name="Kirkness E."/>
            <person name="Walenz B."/>
            <person name="Hass B."/>
            <person name="Bruggner R."/>
            <person name="Strausberg R."/>
        </authorList>
    </citation>
    <scope>NUCLEOTIDE SEQUENCE</scope>
    <source>
        <strain evidence="1">USDA</strain>
    </source>
</reference>
<dbReference type="InParanoid" id="E0W2W5"/>
<dbReference type="VEuPathDB" id="VectorBase:PHUM598290"/>
<organism>
    <name type="scientific">Pediculus humanus subsp. corporis</name>
    <name type="common">Body louse</name>
    <dbReference type="NCBI Taxonomy" id="121224"/>
    <lineage>
        <taxon>Eukaryota</taxon>
        <taxon>Metazoa</taxon>
        <taxon>Ecdysozoa</taxon>
        <taxon>Arthropoda</taxon>
        <taxon>Hexapoda</taxon>
        <taxon>Insecta</taxon>
        <taxon>Pterygota</taxon>
        <taxon>Neoptera</taxon>
        <taxon>Paraneoptera</taxon>
        <taxon>Psocodea</taxon>
        <taxon>Troctomorpha</taxon>
        <taxon>Phthiraptera</taxon>
        <taxon>Anoplura</taxon>
        <taxon>Pediculidae</taxon>
        <taxon>Pediculus</taxon>
    </lineage>
</organism>
<dbReference type="KEGG" id="phu:Phum_PHUM598290"/>
<dbReference type="AlphaFoldDB" id="E0W2W5"/>
<dbReference type="HOGENOM" id="CLU_2815508_0_0_1"/>
<name>E0W2W5_PEDHC</name>
<evidence type="ECO:0000313" key="2">
    <source>
        <dbReference type="EnsemblMetazoa" id="PHUM598290-PA"/>
    </source>
</evidence>
<accession>E0W2W5</accession>
<evidence type="ECO:0000313" key="3">
    <source>
        <dbReference type="Proteomes" id="UP000009046"/>
    </source>
</evidence>
<dbReference type="EMBL" id="AAZO01007296">
    <property type="status" value="NOT_ANNOTATED_CDS"/>
    <property type="molecule type" value="Genomic_DNA"/>
</dbReference>
<proteinExistence type="predicted"/>
<protein>
    <submittedName>
        <fullName evidence="1 2">Uncharacterized protein</fullName>
    </submittedName>
</protein>
<evidence type="ECO:0000313" key="1">
    <source>
        <dbReference type="EMBL" id="EEB19971.1"/>
    </source>
</evidence>
<dbReference type="Proteomes" id="UP000009046">
    <property type="component" value="Unassembled WGS sequence"/>
</dbReference>
<dbReference type="EnsemblMetazoa" id="PHUM598290-RA">
    <property type="protein sequence ID" value="PHUM598290-PA"/>
    <property type="gene ID" value="PHUM598290"/>
</dbReference>
<dbReference type="EMBL" id="DS235880">
    <property type="protein sequence ID" value="EEB19971.1"/>
    <property type="molecule type" value="Genomic_DNA"/>
</dbReference>
<reference evidence="1" key="1">
    <citation type="submission" date="2007-04" db="EMBL/GenBank/DDBJ databases">
        <title>Annotation of Pediculus humanus corporis strain USDA.</title>
        <authorList>
            <person name="Kirkness E."/>
            <person name="Hannick L."/>
            <person name="Hass B."/>
            <person name="Bruggner R."/>
            <person name="Lawson D."/>
            <person name="Bidwell S."/>
            <person name="Joardar V."/>
            <person name="Caler E."/>
            <person name="Walenz B."/>
            <person name="Inman J."/>
            <person name="Schobel S."/>
            <person name="Galinsky K."/>
            <person name="Amedeo P."/>
            <person name="Strausberg R."/>
        </authorList>
    </citation>
    <scope>NUCLEOTIDE SEQUENCE</scope>
    <source>
        <strain evidence="1">USDA</strain>
    </source>
</reference>
<reference evidence="2" key="3">
    <citation type="submission" date="2020-05" db="UniProtKB">
        <authorList>
            <consortium name="EnsemblMetazoa"/>
        </authorList>
    </citation>
    <scope>IDENTIFICATION</scope>
    <source>
        <strain evidence="2">USDA</strain>
    </source>
</reference>